<feature type="transmembrane region" description="Helical" evidence="2">
    <location>
        <begin position="55"/>
        <end position="72"/>
    </location>
</feature>
<evidence type="ECO:0000256" key="2">
    <source>
        <dbReference type="SAM" id="Phobius"/>
    </source>
</evidence>
<keyword evidence="2" id="KW-0472">Membrane</keyword>
<dbReference type="GO" id="GO:0046513">
    <property type="term" value="P:ceramide biosynthetic process"/>
    <property type="evidence" value="ECO:0007669"/>
    <property type="project" value="InterPro"/>
</dbReference>
<feature type="region of interest" description="Disordered" evidence="1">
    <location>
        <begin position="208"/>
        <end position="240"/>
    </location>
</feature>
<dbReference type="VEuPathDB" id="ToxoDB:EAH_00009670"/>
<dbReference type="RefSeq" id="XP_013247357.1">
    <property type="nucleotide sequence ID" value="XM_013391903.1"/>
</dbReference>
<protein>
    <submittedName>
        <fullName evidence="3">Longevity-assurance domain-containing protein, putative</fullName>
    </submittedName>
</protein>
<name>U6GVF3_EIMAC</name>
<dbReference type="AlphaFoldDB" id="U6GVF3"/>
<dbReference type="GeneID" id="25269037"/>
<keyword evidence="4" id="KW-1185">Reference proteome</keyword>
<reference evidence="3" key="1">
    <citation type="submission" date="2013-10" db="EMBL/GenBank/DDBJ databases">
        <title>Genomic analysis of the causative agents of coccidiosis in chickens.</title>
        <authorList>
            <person name="Reid A.J."/>
            <person name="Blake D."/>
            <person name="Billington K."/>
            <person name="Browne H."/>
            <person name="Dunn M."/>
            <person name="Hung S."/>
            <person name="Kawahara F."/>
            <person name="Miranda-Saavedra D."/>
            <person name="Mourier T."/>
            <person name="Nagra H."/>
            <person name="Otto T.D."/>
            <person name="Rawlings N."/>
            <person name="Sanchez A."/>
            <person name="Sanders M."/>
            <person name="Subramaniam C."/>
            <person name="Tay Y."/>
            <person name="Dear P."/>
            <person name="Doerig C."/>
            <person name="Gruber A."/>
            <person name="Parkinson J."/>
            <person name="Shirley M."/>
            <person name="Wan K.L."/>
            <person name="Berriman M."/>
            <person name="Tomley F."/>
            <person name="Pain A."/>
        </authorList>
    </citation>
    <scope>NUCLEOTIDE SEQUENCE</scope>
    <source>
        <strain evidence="3">Houghton</strain>
    </source>
</reference>
<dbReference type="EMBL" id="HG673432">
    <property type="protein sequence ID" value="CDI83547.1"/>
    <property type="molecule type" value="Genomic_DNA"/>
</dbReference>
<feature type="transmembrane region" description="Helical" evidence="2">
    <location>
        <begin position="108"/>
        <end position="127"/>
    </location>
</feature>
<evidence type="ECO:0000256" key="1">
    <source>
        <dbReference type="SAM" id="MobiDB-lite"/>
    </source>
</evidence>
<accession>U6GVF3</accession>
<organism evidence="3 4">
    <name type="scientific">Eimeria acervulina</name>
    <name type="common">Coccidian parasite</name>
    <dbReference type="NCBI Taxonomy" id="5801"/>
    <lineage>
        <taxon>Eukaryota</taxon>
        <taxon>Sar</taxon>
        <taxon>Alveolata</taxon>
        <taxon>Apicomplexa</taxon>
        <taxon>Conoidasida</taxon>
        <taxon>Coccidia</taxon>
        <taxon>Eucoccidiorida</taxon>
        <taxon>Eimeriorina</taxon>
        <taxon>Eimeriidae</taxon>
        <taxon>Eimeria</taxon>
    </lineage>
</organism>
<reference evidence="3" key="2">
    <citation type="submission" date="2013-10" db="EMBL/GenBank/DDBJ databases">
        <authorList>
            <person name="Aslett M."/>
        </authorList>
    </citation>
    <scope>NUCLEOTIDE SEQUENCE</scope>
    <source>
        <strain evidence="3">Houghton</strain>
    </source>
</reference>
<keyword evidence="2" id="KW-0812">Transmembrane</keyword>
<evidence type="ECO:0000313" key="4">
    <source>
        <dbReference type="Proteomes" id="UP000018050"/>
    </source>
</evidence>
<evidence type="ECO:0000313" key="3">
    <source>
        <dbReference type="EMBL" id="CDI83547.1"/>
    </source>
</evidence>
<sequence length="240" mass="27381">MKLEAARQLIAKKLQSFRMEDGELVYHTLSFLVESEQGPFWKVYLLNPSVSYDDALYVLLALLGVTLLRLIISGGSSGALRRLPCISKKLAKSTNCVRPGKLHKFGENVWYTIWHGTAFFWGCYVLYSEFGTAEVPGWPRLHLQRPDGRCLNTALIRALTQDFVESRWRIPGGTVLPAFLVVLQILHIYWFWCIIKMVIGLVTAVRNGSREDCEDVRSEDEDDGEDEKGDDEPKENKKKQ</sequence>
<proteinExistence type="predicted"/>
<dbReference type="GO" id="GO:0050291">
    <property type="term" value="F:sphingosine N-acyltransferase activity"/>
    <property type="evidence" value="ECO:0007669"/>
    <property type="project" value="InterPro"/>
</dbReference>
<feature type="transmembrane region" description="Helical" evidence="2">
    <location>
        <begin position="178"/>
        <end position="202"/>
    </location>
</feature>
<feature type="compositionally biased region" description="Acidic residues" evidence="1">
    <location>
        <begin position="212"/>
        <end position="233"/>
    </location>
</feature>
<gene>
    <name evidence="3" type="ORF">EAH_00009670</name>
</gene>
<dbReference type="GO" id="GO:0016020">
    <property type="term" value="C:membrane"/>
    <property type="evidence" value="ECO:0007669"/>
    <property type="project" value="GOC"/>
</dbReference>
<dbReference type="OrthoDB" id="354524at2759"/>
<dbReference type="InterPro" id="IPR016439">
    <property type="entry name" value="Lag1/Lac1-like"/>
</dbReference>
<dbReference type="PANTHER" id="PTHR12560:SF0">
    <property type="entry name" value="LD18904P"/>
    <property type="match status" value="1"/>
</dbReference>
<keyword evidence="2" id="KW-1133">Transmembrane helix</keyword>
<dbReference type="Proteomes" id="UP000018050">
    <property type="component" value="Unassembled WGS sequence"/>
</dbReference>
<dbReference type="PANTHER" id="PTHR12560">
    <property type="entry name" value="LONGEVITY ASSURANCE FACTOR 1 LAG1"/>
    <property type="match status" value="1"/>
</dbReference>